<accession>A0A365H9Q4</accession>
<evidence type="ECO:0000256" key="1">
    <source>
        <dbReference type="SAM" id="Phobius"/>
    </source>
</evidence>
<proteinExistence type="predicted"/>
<keyword evidence="1" id="KW-1133">Transmembrane helix</keyword>
<keyword evidence="1" id="KW-0472">Membrane</keyword>
<organism evidence="2 3">
    <name type="scientific">Actinomadura craniellae</name>
    <dbReference type="NCBI Taxonomy" id="2231787"/>
    <lineage>
        <taxon>Bacteria</taxon>
        <taxon>Bacillati</taxon>
        <taxon>Actinomycetota</taxon>
        <taxon>Actinomycetes</taxon>
        <taxon>Streptosporangiales</taxon>
        <taxon>Thermomonosporaceae</taxon>
        <taxon>Actinomadura</taxon>
    </lineage>
</organism>
<dbReference type="AlphaFoldDB" id="A0A365H9Q4"/>
<evidence type="ECO:0000313" key="2">
    <source>
        <dbReference type="EMBL" id="RAY15811.1"/>
    </source>
</evidence>
<evidence type="ECO:0000313" key="3">
    <source>
        <dbReference type="Proteomes" id="UP000251891"/>
    </source>
</evidence>
<dbReference type="RefSeq" id="WP_111864493.1">
    <property type="nucleotide sequence ID" value="NZ_QLYX01000003.1"/>
</dbReference>
<sequence length="100" mass="10852">MADDPEALEREIERTREELALAIDELADRLNPKNAARRGVDRVKTEAGQFTSAVGELVRLGRPAGEDEPAAGPDRKVVVAVGVGVAVTVTALLLWRRSHR</sequence>
<dbReference type="Proteomes" id="UP000251891">
    <property type="component" value="Unassembled WGS sequence"/>
</dbReference>
<name>A0A365H9Q4_9ACTN</name>
<dbReference type="EMBL" id="QLYX01000003">
    <property type="protein sequence ID" value="RAY15811.1"/>
    <property type="molecule type" value="Genomic_DNA"/>
</dbReference>
<keyword evidence="1" id="KW-0812">Transmembrane</keyword>
<reference evidence="2 3" key="1">
    <citation type="submission" date="2018-06" db="EMBL/GenBank/DDBJ databases">
        <title>Actinomadura craniellae sp. nov. isolated from marine sponge Craniella sp.</title>
        <authorList>
            <person name="Li L."/>
            <person name="Xu Q.H."/>
            <person name="Lin H.W."/>
            <person name="Lu Y.H."/>
        </authorList>
    </citation>
    <scope>NUCLEOTIDE SEQUENCE [LARGE SCALE GENOMIC DNA]</scope>
    <source>
        <strain evidence="2 3">LHW63021</strain>
    </source>
</reference>
<protein>
    <submittedName>
        <fullName evidence="2">DUF3618 domain-containing protein</fullName>
    </submittedName>
</protein>
<comment type="caution">
    <text evidence="2">The sequence shown here is derived from an EMBL/GenBank/DDBJ whole genome shotgun (WGS) entry which is preliminary data.</text>
</comment>
<dbReference type="InterPro" id="IPR022062">
    <property type="entry name" value="DUF3618"/>
</dbReference>
<dbReference type="OrthoDB" id="3218417at2"/>
<feature type="transmembrane region" description="Helical" evidence="1">
    <location>
        <begin position="77"/>
        <end position="95"/>
    </location>
</feature>
<keyword evidence="3" id="KW-1185">Reference proteome</keyword>
<gene>
    <name evidence="2" type="ORF">DPM19_08560</name>
</gene>
<dbReference type="Pfam" id="PF12277">
    <property type="entry name" value="DUF3618"/>
    <property type="match status" value="1"/>
</dbReference>